<accession>A0ABW9KF72</accession>
<evidence type="ECO:0000313" key="2">
    <source>
        <dbReference type="EMBL" id="MFN2102923.1"/>
    </source>
</evidence>
<protein>
    <submittedName>
        <fullName evidence="2">Uncharacterized protein</fullName>
    </submittedName>
</protein>
<reference evidence="2 3" key="1">
    <citation type="journal article" date="2024" name="Anaerobe">
        <title>The identification of Finegoldia dalianensis sp. nov., isolated from the pus of a patient with skin abscess and genomic analysis of the strains belonging to Finegoldia genus.</title>
        <authorList>
            <person name="Li Y."/>
            <person name="Wang Y."/>
            <person name="Xiao D."/>
            <person name="Wang J."/>
            <person name="Jin D."/>
        </authorList>
    </citation>
    <scope>NUCLEOTIDE SEQUENCE [LARGE SCALE GENOMIC DNA]</scope>
    <source>
        <strain evidence="2 3">LY240594</strain>
    </source>
</reference>
<feature type="coiled-coil region" evidence="1">
    <location>
        <begin position="9"/>
        <end position="73"/>
    </location>
</feature>
<keyword evidence="1" id="KW-0175">Coiled coil</keyword>
<sequence length="73" mass="8552">MIDNLTKPVKELEIVVDNTLRKIKELKNEIKEKELDRYYSDSFGEAIELSEEIDELKAKLEKAEKDLINITDI</sequence>
<name>A0ABW9KF72_9FIRM</name>
<organism evidence="2 3">
    <name type="scientific">Finegoldia dalianensis</name>
    <dbReference type="NCBI Taxonomy" id="3145239"/>
    <lineage>
        <taxon>Bacteria</taxon>
        <taxon>Bacillati</taxon>
        <taxon>Bacillota</taxon>
        <taxon>Tissierellia</taxon>
        <taxon>Tissierellales</taxon>
        <taxon>Peptoniphilaceae</taxon>
        <taxon>Finegoldia</taxon>
    </lineage>
</organism>
<dbReference type="Proteomes" id="UP001634413">
    <property type="component" value="Unassembled WGS sequence"/>
</dbReference>
<comment type="caution">
    <text evidence="2">The sequence shown here is derived from an EMBL/GenBank/DDBJ whole genome shotgun (WGS) entry which is preliminary data.</text>
</comment>
<gene>
    <name evidence="2" type="ORF">ABDJ34_08410</name>
</gene>
<proteinExistence type="predicted"/>
<evidence type="ECO:0000256" key="1">
    <source>
        <dbReference type="SAM" id="Coils"/>
    </source>
</evidence>
<dbReference type="RefSeq" id="WP_412412206.1">
    <property type="nucleotide sequence ID" value="NZ_JBDLBQ010000007.1"/>
</dbReference>
<evidence type="ECO:0000313" key="3">
    <source>
        <dbReference type="Proteomes" id="UP001634413"/>
    </source>
</evidence>
<dbReference type="EMBL" id="JBDLBQ010000007">
    <property type="protein sequence ID" value="MFN2102923.1"/>
    <property type="molecule type" value="Genomic_DNA"/>
</dbReference>
<keyword evidence="3" id="KW-1185">Reference proteome</keyword>